<accession>A0ABM7LXP0</accession>
<dbReference type="Gene3D" id="1.10.1200.10">
    <property type="entry name" value="ACP-like"/>
    <property type="match status" value="1"/>
</dbReference>
<dbReference type="Proteomes" id="UP000676967">
    <property type="component" value="Chromosome"/>
</dbReference>
<evidence type="ECO:0000313" key="5">
    <source>
        <dbReference type="Proteomes" id="UP000676967"/>
    </source>
</evidence>
<dbReference type="EMBL" id="AP023356">
    <property type="protein sequence ID" value="BCJ44132.1"/>
    <property type="molecule type" value="Genomic_DNA"/>
</dbReference>
<dbReference type="SUPFAM" id="SSF47336">
    <property type="entry name" value="ACP-like"/>
    <property type="match status" value="1"/>
</dbReference>
<evidence type="ECO:0000313" key="4">
    <source>
        <dbReference type="EMBL" id="BCJ44132.1"/>
    </source>
</evidence>
<proteinExistence type="predicted"/>
<dbReference type="InterPro" id="IPR020802">
    <property type="entry name" value="TesA-like"/>
</dbReference>
<dbReference type="InterPro" id="IPR029058">
    <property type="entry name" value="AB_hydrolase_fold"/>
</dbReference>
<reference evidence="4 5" key="1">
    <citation type="submission" date="2020-08" db="EMBL/GenBank/DDBJ databases">
        <title>Whole genome shotgun sequence of Actinoplanes ianthinogenes NBRC 13996.</title>
        <authorList>
            <person name="Komaki H."/>
            <person name="Tamura T."/>
        </authorList>
    </citation>
    <scope>NUCLEOTIDE SEQUENCE [LARGE SCALE GENOMIC DNA]</scope>
    <source>
        <strain evidence="4 5">NBRC 13996</strain>
    </source>
</reference>
<dbReference type="InterPro" id="IPR009081">
    <property type="entry name" value="PP-bd_ACP"/>
</dbReference>
<organism evidence="4 5">
    <name type="scientific">Actinoplanes ianthinogenes</name>
    <dbReference type="NCBI Taxonomy" id="122358"/>
    <lineage>
        <taxon>Bacteria</taxon>
        <taxon>Bacillati</taxon>
        <taxon>Actinomycetota</taxon>
        <taxon>Actinomycetes</taxon>
        <taxon>Micromonosporales</taxon>
        <taxon>Micromonosporaceae</taxon>
        <taxon>Actinoplanes</taxon>
    </lineage>
</organism>
<dbReference type="InterPro" id="IPR036736">
    <property type="entry name" value="ACP-like_sf"/>
</dbReference>
<gene>
    <name evidence="4" type="ORF">Aiant_47890</name>
</gene>
<dbReference type="SUPFAM" id="SSF53474">
    <property type="entry name" value="alpha/beta-Hydrolases"/>
    <property type="match status" value="1"/>
</dbReference>
<dbReference type="InterPro" id="IPR001031">
    <property type="entry name" value="Thioesterase"/>
</dbReference>
<evidence type="ECO:0000259" key="3">
    <source>
        <dbReference type="PROSITE" id="PS50075"/>
    </source>
</evidence>
<dbReference type="Gene3D" id="3.40.50.1820">
    <property type="entry name" value="alpha/beta hydrolase"/>
    <property type="match status" value="1"/>
</dbReference>
<name>A0ABM7LXP0_9ACTN</name>
<dbReference type="InterPro" id="IPR020806">
    <property type="entry name" value="PKS_PP-bd"/>
</dbReference>
<dbReference type="PANTHER" id="PTHR45527:SF1">
    <property type="entry name" value="FATTY ACID SYNTHASE"/>
    <property type="match status" value="1"/>
</dbReference>
<evidence type="ECO:0000256" key="1">
    <source>
        <dbReference type="ARBA" id="ARBA00022450"/>
    </source>
</evidence>
<keyword evidence="5" id="KW-1185">Reference proteome</keyword>
<keyword evidence="1" id="KW-0596">Phosphopantetheine</keyword>
<dbReference type="PROSITE" id="PS00012">
    <property type="entry name" value="PHOSPHOPANTETHEINE"/>
    <property type="match status" value="1"/>
</dbReference>
<dbReference type="PROSITE" id="PS50075">
    <property type="entry name" value="CARRIER"/>
    <property type="match status" value="1"/>
</dbReference>
<dbReference type="Pfam" id="PF00550">
    <property type="entry name" value="PP-binding"/>
    <property type="match status" value="1"/>
</dbReference>
<protein>
    <recommendedName>
        <fullName evidence="3">Carrier domain-containing protein</fullName>
    </recommendedName>
</protein>
<dbReference type="Pfam" id="PF00975">
    <property type="entry name" value="Thioesterase"/>
    <property type="match status" value="1"/>
</dbReference>
<dbReference type="InterPro" id="IPR006162">
    <property type="entry name" value="Ppantetheine_attach_site"/>
</dbReference>
<dbReference type="RefSeq" id="WP_189329055.1">
    <property type="nucleotide sequence ID" value="NZ_AP023356.1"/>
</dbReference>
<evidence type="ECO:0000256" key="2">
    <source>
        <dbReference type="ARBA" id="ARBA00022553"/>
    </source>
</evidence>
<sequence>MNHSPRDSCEFQICDIWQQALGVAEVGVHDDFFEVGGHSLLAIEVVVQIRRRFGVDITAGELLEANTIAKLAEIVRRGHRETPASPLIRLRGGDPDLAPVYGLPPVSGSTVVYVRLMQALGRNRPFWALQSVGLLPGEQPLTSAEEVAADFIVRARAVHPDGKPWHLLGYSMGGVYAYEVAKQLRAAGETVGLVGLLDTRPTIEAGADNDFALQALVERALKIEVDLDMVRSLDPEARAELLLKEAVAAGTLPADFDSDRLLRMVDMYQINLDAGSAYDPSGYPGDVTLYRVLDRAVESVALPYDLDWTARVGRLEIRDVPGHHYSMIEPGNVETLAALVDAALPD</sequence>
<feature type="domain" description="Carrier" evidence="3">
    <location>
        <begin position="4"/>
        <end position="79"/>
    </location>
</feature>
<dbReference type="SMART" id="SM00823">
    <property type="entry name" value="PKS_PP"/>
    <property type="match status" value="1"/>
</dbReference>
<dbReference type="PANTHER" id="PTHR45527">
    <property type="entry name" value="NONRIBOSOMAL PEPTIDE SYNTHETASE"/>
    <property type="match status" value="1"/>
</dbReference>
<dbReference type="SMART" id="SM00824">
    <property type="entry name" value="PKS_TE"/>
    <property type="match status" value="1"/>
</dbReference>
<keyword evidence="2" id="KW-0597">Phosphoprotein</keyword>